<dbReference type="AlphaFoldDB" id="A0A2K9NRJ4"/>
<protein>
    <submittedName>
        <fullName evidence="1">Uncharacterized protein</fullName>
    </submittedName>
</protein>
<evidence type="ECO:0000313" key="1">
    <source>
        <dbReference type="EMBL" id="AUN98121.1"/>
    </source>
</evidence>
<dbReference type="Pfam" id="PF24251">
    <property type="entry name" value="DUF7453"/>
    <property type="match status" value="1"/>
</dbReference>
<proteinExistence type="predicted"/>
<accession>A0A2K9NRJ4</accession>
<dbReference type="Proteomes" id="UP000235584">
    <property type="component" value="Chromosome"/>
</dbReference>
<dbReference type="KEGG" id="bsto:C0V70_08365"/>
<gene>
    <name evidence="1" type="ORF">C0V70_08365</name>
</gene>
<dbReference type="EMBL" id="CP025704">
    <property type="protein sequence ID" value="AUN98121.1"/>
    <property type="molecule type" value="Genomic_DNA"/>
</dbReference>
<name>A0A2K9NRJ4_BACTC</name>
<reference evidence="1 2" key="1">
    <citation type="submission" date="2018-01" db="EMBL/GenBank/DDBJ databases">
        <title>Complete genome sequence of Bacteriovorax stolpii DSM12778.</title>
        <authorList>
            <person name="Tang B."/>
            <person name="Chang J."/>
        </authorList>
    </citation>
    <scope>NUCLEOTIDE SEQUENCE [LARGE SCALE GENOMIC DNA]</scope>
    <source>
        <strain evidence="1 2">DSM 12778</strain>
    </source>
</reference>
<dbReference type="InterPro" id="IPR055876">
    <property type="entry name" value="DUF7453"/>
</dbReference>
<keyword evidence="2" id="KW-1185">Reference proteome</keyword>
<dbReference type="OrthoDB" id="5296037at2"/>
<sequence length="403" mass="44360">MTIKTTLALTLFSLSFSTFAAISEYNAPEILARANIGDGYNLPPMSFLSNTSPVINNRGDVSFKLMAFNGENTQGLWLKRGIDESGKIVYSTDETKFVTDPSLNDAGVIAFNTYDDFASDGIFTFNGDSSEVKQVLKPANEDIAFYTYPQVLTNGKVYFRGTDQENARTYFQYDGSLKPIIAEGASSYGQKSSYLFKPYLNDSGAMAFKRRIGDVGQWDESNGDEILMLKPNGSSLEPVVIARDKDMDPNSVFRGFTNSASISKNNMVAFTAVLEDGTKALIRYKEGHLKNVVIEKSDGISEIEMFSPKINEQGQILFRAKDMDGKRGIYLADSKEVKKIVAEGDEVMTDLGMGKILSNPNFPGFGGDVDMNDHGEIVFYCLVVGAKDNKEWGSAVYKVSPKL</sequence>
<evidence type="ECO:0000313" key="2">
    <source>
        <dbReference type="Proteomes" id="UP000235584"/>
    </source>
</evidence>
<organism evidence="1 2">
    <name type="scientific">Bacteriovorax stolpii</name>
    <name type="common">Bdellovibrio stolpii</name>
    <dbReference type="NCBI Taxonomy" id="960"/>
    <lineage>
        <taxon>Bacteria</taxon>
        <taxon>Pseudomonadati</taxon>
        <taxon>Bdellovibrionota</taxon>
        <taxon>Bacteriovoracia</taxon>
        <taxon>Bacteriovoracales</taxon>
        <taxon>Bacteriovoracaceae</taxon>
        <taxon>Bacteriovorax</taxon>
    </lineage>
</organism>
<dbReference type="RefSeq" id="WP_102243412.1">
    <property type="nucleotide sequence ID" value="NZ_CP025704.1"/>
</dbReference>